<evidence type="ECO:0008006" key="3">
    <source>
        <dbReference type="Google" id="ProtNLM"/>
    </source>
</evidence>
<reference evidence="2" key="2">
    <citation type="submission" date="2015-01" db="EMBL/GenBank/DDBJ databases">
        <title>Evolutionary Origins and Diversification of the Mycorrhizal Mutualists.</title>
        <authorList>
            <consortium name="DOE Joint Genome Institute"/>
            <consortium name="Mycorrhizal Genomics Consortium"/>
            <person name="Kohler A."/>
            <person name="Kuo A."/>
            <person name="Nagy L.G."/>
            <person name="Floudas D."/>
            <person name="Copeland A."/>
            <person name="Barry K.W."/>
            <person name="Cichocki N."/>
            <person name="Veneault-Fourrey C."/>
            <person name="LaButti K."/>
            <person name="Lindquist E.A."/>
            <person name="Lipzen A."/>
            <person name="Lundell T."/>
            <person name="Morin E."/>
            <person name="Murat C."/>
            <person name="Riley R."/>
            <person name="Ohm R."/>
            <person name="Sun H."/>
            <person name="Tunlid A."/>
            <person name="Henrissat B."/>
            <person name="Grigoriev I.V."/>
            <person name="Hibbett D.S."/>
            <person name="Martin F."/>
        </authorList>
    </citation>
    <scope>NUCLEOTIDE SEQUENCE [LARGE SCALE GENOMIC DNA]</scope>
    <source>
        <strain evidence="2">MAFF 305830</strain>
    </source>
</reference>
<dbReference type="AlphaFoldDB" id="A0A0C3B5U8"/>
<reference evidence="1 2" key="1">
    <citation type="submission" date="2014-04" db="EMBL/GenBank/DDBJ databases">
        <authorList>
            <consortium name="DOE Joint Genome Institute"/>
            <person name="Kuo A."/>
            <person name="Zuccaro A."/>
            <person name="Kohler A."/>
            <person name="Nagy L.G."/>
            <person name="Floudas D."/>
            <person name="Copeland A."/>
            <person name="Barry K.W."/>
            <person name="Cichocki N."/>
            <person name="Veneault-Fourrey C."/>
            <person name="LaButti K."/>
            <person name="Lindquist E.A."/>
            <person name="Lipzen A."/>
            <person name="Lundell T."/>
            <person name="Morin E."/>
            <person name="Murat C."/>
            <person name="Sun H."/>
            <person name="Tunlid A."/>
            <person name="Henrissat B."/>
            <person name="Grigoriev I.V."/>
            <person name="Hibbett D.S."/>
            <person name="Martin F."/>
            <person name="Nordberg H.P."/>
            <person name="Cantor M.N."/>
            <person name="Hua S.X."/>
        </authorList>
    </citation>
    <scope>NUCLEOTIDE SEQUENCE [LARGE SCALE GENOMIC DNA]</scope>
    <source>
        <strain evidence="1 2">MAFF 305830</strain>
    </source>
</reference>
<proteinExistence type="predicted"/>
<evidence type="ECO:0000313" key="2">
    <source>
        <dbReference type="Proteomes" id="UP000054097"/>
    </source>
</evidence>
<dbReference type="InterPro" id="IPR032675">
    <property type="entry name" value="LRR_dom_sf"/>
</dbReference>
<dbReference type="HOGENOM" id="CLU_618359_0_0_1"/>
<dbReference type="SUPFAM" id="SSF52047">
    <property type="entry name" value="RNI-like"/>
    <property type="match status" value="1"/>
</dbReference>
<accession>A0A0C3B5U8</accession>
<gene>
    <name evidence="1" type="ORF">M408DRAFT_25116</name>
</gene>
<keyword evidence="2" id="KW-1185">Reference proteome</keyword>
<dbReference type="OrthoDB" id="3134817at2759"/>
<dbReference type="Proteomes" id="UP000054097">
    <property type="component" value="Unassembled WGS sequence"/>
</dbReference>
<name>A0A0C3B5U8_SERVB</name>
<organism evidence="1 2">
    <name type="scientific">Serendipita vermifera MAFF 305830</name>
    <dbReference type="NCBI Taxonomy" id="933852"/>
    <lineage>
        <taxon>Eukaryota</taxon>
        <taxon>Fungi</taxon>
        <taxon>Dikarya</taxon>
        <taxon>Basidiomycota</taxon>
        <taxon>Agaricomycotina</taxon>
        <taxon>Agaricomycetes</taxon>
        <taxon>Sebacinales</taxon>
        <taxon>Serendipitaceae</taxon>
        <taxon>Serendipita</taxon>
    </lineage>
</organism>
<dbReference type="Gene3D" id="3.80.10.10">
    <property type="entry name" value="Ribonuclease Inhibitor"/>
    <property type="match status" value="1"/>
</dbReference>
<dbReference type="EMBL" id="KN824303">
    <property type="protein sequence ID" value="KIM26856.1"/>
    <property type="molecule type" value="Genomic_DNA"/>
</dbReference>
<sequence>MIDSALDRAPFEIWERILLEVVNGTLTPIFDVTCTSSNYLAFKRTCGDGSVVHQDGYIASEKDRVTIRYVCRAWRITVDRWDNRERWIRISTGDGHVSWERWKGAQRIELTSRVKKRRHNGNGPSMYQGDRFSAVLSDWRSSYLITGCSMQVKRLEMLHLNEIEFKRVVEALCNASQALVSLRSLSLSIPVQDEYSLRMISIHFPKLTHLTLRFAVYPASTTLSHPPQEQGAAIHFRTLEVLFLICIEGCYRFSNWVIPALRHLNIRANTTLLEGTIIPFIRYKASNVETLDLEDLDEAKKWGTNQPKSTGRLLAISRLCGSTVNFWDMFPQLRLLRCKLGRSAFSDCPDIHHPLDHIVHSTPITSVDDMFAVLGPWLYNDQVKRLKSIVLFGPYLFSGACIKEGHVDLLLRELRSSGIRLVNPAGRSWMDADIL</sequence>
<protein>
    <recommendedName>
        <fullName evidence="3">F-box domain-containing protein</fullName>
    </recommendedName>
</protein>
<evidence type="ECO:0000313" key="1">
    <source>
        <dbReference type="EMBL" id="KIM26856.1"/>
    </source>
</evidence>